<gene>
    <name evidence="2" type="ORF">LVIROSA_LOCUS26178</name>
</gene>
<dbReference type="Proteomes" id="UP001157418">
    <property type="component" value="Unassembled WGS sequence"/>
</dbReference>
<name>A0AAU9NQ85_9ASTR</name>
<protein>
    <submittedName>
        <fullName evidence="2">Uncharacterized protein</fullName>
    </submittedName>
</protein>
<organism evidence="2 3">
    <name type="scientific">Lactuca virosa</name>
    <dbReference type="NCBI Taxonomy" id="75947"/>
    <lineage>
        <taxon>Eukaryota</taxon>
        <taxon>Viridiplantae</taxon>
        <taxon>Streptophyta</taxon>
        <taxon>Embryophyta</taxon>
        <taxon>Tracheophyta</taxon>
        <taxon>Spermatophyta</taxon>
        <taxon>Magnoliopsida</taxon>
        <taxon>eudicotyledons</taxon>
        <taxon>Gunneridae</taxon>
        <taxon>Pentapetalae</taxon>
        <taxon>asterids</taxon>
        <taxon>campanulids</taxon>
        <taxon>Asterales</taxon>
        <taxon>Asteraceae</taxon>
        <taxon>Cichorioideae</taxon>
        <taxon>Cichorieae</taxon>
        <taxon>Lactucinae</taxon>
        <taxon>Lactuca</taxon>
    </lineage>
</organism>
<evidence type="ECO:0000256" key="1">
    <source>
        <dbReference type="SAM" id="MobiDB-lite"/>
    </source>
</evidence>
<dbReference type="AlphaFoldDB" id="A0AAU9NQ85"/>
<keyword evidence="3" id="KW-1185">Reference proteome</keyword>
<dbReference type="EMBL" id="CAKMRJ010005412">
    <property type="protein sequence ID" value="CAH1440016.1"/>
    <property type="molecule type" value="Genomic_DNA"/>
</dbReference>
<feature type="compositionally biased region" description="Low complexity" evidence="1">
    <location>
        <begin position="35"/>
        <end position="45"/>
    </location>
</feature>
<accession>A0AAU9NQ85</accession>
<reference evidence="2 3" key="1">
    <citation type="submission" date="2022-01" db="EMBL/GenBank/DDBJ databases">
        <authorList>
            <person name="Xiong W."/>
            <person name="Schranz E."/>
        </authorList>
    </citation>
    <scope>NUCLEOTIDE SEQUENCE [LARGE SCALE GENOMIC DNA]</scope>
</reference>
<feature type="compositionally biased region" description="Polar residues" evidence="1">
    <location>
        <begin position="52"/>
        <end position="68"/>
    </location>
</feature>
<evidence type="ECO:0000313" key="2">
    <source>
        <dbReference type="EMBL" id="CAH1440016.1"/>
    </source>
</evidence>
<proteinExistence type="predicted"/>
<evidence type="ECO:0000313" key="3">
    <source>
        <dbReference type="Proteomes" id="UP001157418"/>
    </source>
</evidence>
<sequence>MYKEARYLIFFLTLPSSLHSLFSSGHQRTHASILSPSTRRTSQRTTADHRIPSSSHTPPPSQASVARTVDTTTHFPPSHLLSDLLPSVGDAATESPTSDALHILKVIDSRVLGF</sequence>
<comment type="caution">
    <text evidence="2">The sequence shown here is derived from an EMBL/GenBank/DDBJ whole genome shotgun (WGS) entry which is preliminary data.</text>
</comment>
<feature type="region of interest" description="Disordered" evidence="1">
    <location>
        <begin position="28"/>
        <end position="68"/>
    </location>
</feature>